<sequence length="61" mass="6959">MCIQYKIPIQSVIAALLVPSFRSILFFIFLPAELYIVYFPMKLHGSTAKLDLEMQGLSNTH</sequence>
<proteinExistence type="predicted"/>
<feature type="transmembrane region" description="Helical" evidence="1">
    <location>
        <begin position="12"/>
        <end position="38"/>
    </location>
</feature>
<dbReference type="EMBL" id="GGEC01087948">
    <property type="protein sequence ID" value="MBX68432.1"/>
    <property type="molecule type" value="Transcribed_RNA"/>
</dbReference>
<accession>A0A2P2QN41</accession>
<keyword evidence="1" id="KW-0472">Membrane</keyword>
<keyword evidence="1" id="KW-1133">Transmembrane helix</keyword>
<name>A0A2P2QN41_RHIMU</name>
<reference evidence="2" key="1">
    <citation type="submission" date="2018-02" db="EMBL/GenBank/DDBJ databases">
        <title>Rhizophora mucronata_Transcriptome.</title>
        <authorList>
            <person name="Meera S.P."/>
            <person name="Sreeshan A."/>
            <person name="Augustine A."/>
        </authorList>
    </citation>
    <scope>NUCLEOTIDE SEQUENCE</scope>
    <source>
        <tissue evidence="2">Leaf</tissue>
    </source>
</reference>
<dbReference type="AlphaFoldDB" id="A0A2P2QN41"/>
<protein>
    <submittedName>
        <fullName evidence="2">Uncharacterized protein</fullName>
    </submittedName>
</protein>
<keyword evidence="1" id="KW-0812">Transmembrane</keyword>
<organism evidence="2">
    <name type="scientific">Rhizophora mucronata</name>
    <name type="common">Asiatic mangrove</name>
    <dbReference type="NCBI Taxonomy" id="61149"/>
    <lineage>
        <taxon>Eukaryota</taxon>
        <taxon>Viridiplantae</taxon>
        <taxon>Streptophyta</taxon>
        <taxon>Embryophyta</taxon>
        <taxon>Tracheophyta</taxon>
        <taxon>Spermatophyta</taxon>
        <taxon>Magnoliopsida</taxon>
        <taxon>eudicotyledons</taxon>
        <taxon>Gunneridae</taxon>
        <taxon>Pentapetalae</taxon>
        <taxon>rosids</taxon>
        <taxon>fabids</taxon>
        <taxon>Malpighiales</taxon>
        <taxon>Rhizophoraceae</taxon>
        <taxon>Rhizophora</taxon>
    </lineage>
</organism>
<evidence type="ECO:0000256" key="1">
    <source>
        <dbReference type="SAM" id="Phobius"/>
    </source>
</evidence>
<evidence type="ECO:0000313" key="2">
    <source>
        <dbReference type="EMBL" id="MBX68432.1"/>
    </source>
</evidence>